<dbReference type="EMBL" id="JFHC01000018">
    <property type="protein sequence ID" value="KDR42325.1"/>
    <property type="molecule type" value="Genomic_DNA"/>
</dbReference>
<organism evidence="2 3">
    <name type="scientific">Caballeronia glathei</name>
    <dbReference type="NCBI Taxonomy" id="60547"/>
    <lineage>
        <taxon>Bacteria</taxon>
        <taxon>Pseudomonadati</taxon>
        <taxon>Pseudomonadota</taxon>
        <taxon>Betaproteobacteria</taxon>
        <taxon>Burkholderiales</taxon>
        <taxon>Burkholderiaceae</taxon>
        <taxon>Caballeronia</taxon>
    </lineage>
</organism>
<dbReference type="Proteomes" id="UP000027466">
    <property type="component" value="Unassembled WGS sequence"/>
</dbReference>
<feature type="domain" description="MEKHLA" evidence="1">
    <location>
        <begin position="9"/>
        <end position="146"/>
    </location>
</feature>
<dbReference type="InterPro" id="IPR013978">
    <property type="entry name" value="MEKHLA"/>
</dbReference>
<evidence type="ECO:0000313" key="2">
    <source>
        <dbReference type="EMBL" id="KDR42325.1"/>
    </source>
</evidence>
<dbReference type="RefSeq" id="WP_035932946.1">
    <property type="nucleotide sequence ID" value="NZ_CADFFX010000004.1"/>
</dbReference>
<gene>
    <name evidence="2" type="ORF">BG61_10755</name>
</gene>
<dbReference type="AlphaFoldDB" id="A0A069PNX3"/>
<accession>A0A069PNX3</accession>
<dbReference type="Pfam" id="PF08670">
    <property type="entry name" value="MEKHLA"/>
    <property type="match status" value="1"/>
</dbReference>
<keyword evidence="3" id="KW-1185">Reference proteome</keyword>
<dbReference type="SUPFAM" id="SSF55785">
    <property type="entry name" value="PYP-like sensor domain (PAS domain)"/>
    <property type="match status" value="1"/>
</dbReference>
<evidence type="ECO:0000259" key="1">
    <source>
        <dbReference type="Pfam" id="PF08670"/>
    </source>
</evidence>
<sequence length="151" mass="17278">MDLYVNPAFFKLLSTSYTRLLGKALTPEGMSVEAAARWLYEDAPFGLLAHNTDADPLFVYGNKAVQRRFEYTWQELTALPSRLSAEAPNREERQAFLDRVQKDGYVTGYRGLRIAKSGKRFWIEDATVWQLTDEFGTYRGQAAMLPRTLDV</sequence>
<proteinExistence type="predicted"/>
<protein>
    <recommendedName>
        <fullName evidence="1">MEKHLA domain-containing protein</fullName>
    </recommendedName>
</protein>
<dbReference type="STRING" id="60547.GCA_000751215_03191"/>
<name>A0A069PNX3_9BURK</name>
<reference evidence="2 3" key="1">
    <citation type="submission" date="2014-03" db="EMBL/GenBank/DDBJ databases">
        <title>Draft Genome Sequences of Four Burkholderia Strains.</title>
        <authorList>
            <person name="Liu X.Y."/>
            <person name="Li C.X."/>
            <person name="Xu J.H."/>
        </authorList>
    </citation>
    <scope>NUCLEOTIDE SEQUENCE [LARGE SCALE GENOMIC DNA]</scope>
    <source>
        <strain evidence="2 3">DSM 50014</strain>
    </source>
</reference>
<comment type="caution">
    <text evidence="2">The sequence shown here is derived from an EMBL/GenBank/DDBJ whole genome shotgun (WGS) entry which is preliminary data.</text>
</comment>
<dbReference type="InterPro" id="IPR035965">
    <property type="entry name" value="PAS-like_dom_sf"/>
</dbReference>
<dbReference type="Gene3D" id="3.30.450.20">
    <property type="entry name" value="PAS domain"/>
    <property type="match status" value="1"/>
</dbReference>
<evidence type="ECO:0000313" key="3">
    <source>
        <dbReference type="Proteomes" id="UP000027466"/>
    </source>
</evidence>